<feature type="region of interest" description="Disordered" evidence="1">
    <location>
        <begin position="96"/>
        <end position="150"/>
    </location>
</feature>
<dbReference type="EMBL" id="JANIEX010000088">
    <property type="protein sequence ID" value="KAJ3573881.1"/>
    <property type="molecule type" value="Genomic_DNA"/>
</dbReference>
<evidence type="ECO:0000256" key="1">
    <source>
        <dbReference type="SAM" id="MobiDB-lite"/>
    </source>
</evidence>
<dbReference type="Proteomes" id="UP001213000">
    <property type="component" value="Unassembled WGS sequence"/>
</dbReference>
<feature type="region of interest" description="Disordered" evidence="1">
    <location>
        <begin position="178"/>
        <end position="200"/>
    </location>
</feature>
<reference evidence="2" key="1">
    <citation type="submission" date="2022-07" db="EMBL/GenBank/DDBJ databases">
        <title>Genome Sequence of Leucocoprinus birnbaumii.</title>
        <authorList>
            <person name="Buettner E."/>
        </authorList>
    </citation>
    <scope>NUCLEOTIDE SEQUENCE</scope>
    <source>
        <strain evidence="2">VT141</strain>
    </source>
</reference>
<proteinExistence type="predicted"/>
<gene>
    <name evidence="2" type="ORF">NP233_g2157</name>
</gene>
<evidence type="ECO:0000313" key="3">
    <source>
        <dbReference type="Proteomes" id="UP001213000"/>
    </source>
</evidence>
<evidence type="ECO:0000313" key="2">
    <source>
        <dbReference type="EMBL" id="KAJ3573881.1"/>
    </source>
</evidence>
<name>A0AAD5YU40_9AGAR</name>
<dbReference type="AlphaFoldDB" id="A0AAD5YU40"/>
<protein>
    <submittedName>
        <fullName evidence="2">Uncharacterized protein</fullName>
    </submittedName>
</protein>
<sequence>MSFTVSVLGHHGRGLYDPNLIESRVSIHWLHRVVVLPSIAYDYLPLNVTIAYPGGGFTFRHRFALDDDLRAADFVFSPGWLQLCGRRIPGVSLELSDGSSLSIPDSRKQEEGNSVAGETQGSYCEIVGARMPGTLTPPRSDPTDSYQTNARHDDNVTDVYKPMSPFELRHTQVLAREASQQEGGGIVDNIGFPNNPDNMR</sequence>
<keyword evidence="3" id="KW-1185">Reference proteome</keyword>
<comment type="caution">
    <text evidence="2">The sequence shown here is derived from an EMBL/GenBank/DDBJ whole genome shotgun (WGS) entry which is preliminary data.</text>
</comment>
<accession>A0AAD5YU40</accession>
<organism evidence="2 3">
    <name type="scientific">Leucocoprinus birnbaumii</name>
    <dbReference type="NCBI Taxonomy" id="56174"/>
    <lineage>
        <taxon>Eukaryota</taxon>
        <taxon>Fungi</taxon>
        <taxon>Dikarya</taxon>
        <taxon>Basidiomycota</taxon>
        <taxon>Agaricomycotina</taxon>
        <taxon>Agaricomycetes</taxon>
        <taxon>Agaricomycetidae</taxon>
        <taxon>Agaricales</taxon>
        <taxon>Agaricineae</taxon>
        <taxon>Agaricaceae</taxon>
        <taxon>Leucocoprinus</taxon>
    </lineage>
</organism>